<dbReference type="Pfam" id="PF08888">
    <property type="entry name" value="HopJ"/>
    <property type="match status" value="1"/>
</dbReference>
<evidence type="ECO:0000313" key="1">
    <source>
        <dbReference type="EMBL" id="ASP47194.1"/>
    </source>
</evidence>
<dbReference type="InterPro" id="IPR038604">
    <property type="entry name" value="HopJ_sf"/>
</dbReference>
<dbReference type="Proteomes" id="UP000202259">
    <property type="component" value="Chromosome"/>
</dbReference>
<gene>
    <name evidence="1" type="ORF">B5D82_05125</name>
</gene>
<accession>A0A222G741</accession>
<protein>
    <submittedName>
        <fullName evidence="1">Type III effector</fullName>
    </submittedName>
</protein>
<name>A0A222G741_9GAMM</name>
<dbReference type="AlphaFoldDB" id="A0A222G741"/>
<dbReference type="KEGG" id="cber:B5D82_05125"/>
<evidence type="ECO:0000313" key="2">
    <source>
        <dbReference type="Proteomes" id="UP000202259"/>
    </source>
</evidence>
<proteinExistence type="predicted"/>
<reference evidence="1 2" key="1">
    <citation type="submission" date="2017-08" db="EMBL/GenBank/DDBJ databases">
        <title>Complete genome of Colwellia sp. NB097-1, a psychrophile bacterium ioslated from Bering Sea.</title>
        <authorList>
            <person name="Chen X."/>
        </authorList>
    </citation>
    <scope>NUCLEOTIDE SEQUENCE [LARGE SCALE GENOMIC DNA]</scope>
    <source>
        <strain evidence="1 2">NB097-1</strain>
    </source>
</reference>
<keyword evidence="2" id="KW-1185">Reference proteome</keyword>
<sequence length="121" mass="13780">MNNIENSSLDDLLTSIKQAKHPIEFPQVMQVIADNYQYQPTTFTNGELVNDSGTNEGSCKIFYFAQLNNLNPQQTLACFGRYFREDVLDNPTGNDHQNIRNFMQTGWQGIEFKSVALSPIK</sequence>
<dbReference type="OrthoDB" id="9790826at2"/>
<dbReference type="Gene3D" id="3.20.160.10">
    <property type="entry name" value="vpa0580 domain like"/>
    <property type="match status" value="1"/>
</dbReference>
<dbReference type="InterPro" id="IPR014984">
    <property type="entry name" value="HopJ"/>
</dbReference>
<dbReference type="EMBL" id="CP020465">
    <property type="protein sequence ID" value="ASP47194.1"/>
    <property type="molecule type" value="Genomic_DNA"/>
</dbReference>
<organism evidence="1 2">
    <name type="scientific">Cognaticolwellia beringensis</name>
    <dbReference type="NCBI Taxonomy" id="1967665"/>
    <lineage>
        <taxon>Bacteria</taxon>
        <taxon>Pseudomonadati</taxon>
        <taxon>Pseudomonadota</taxon>
        <taxon>Gammaproteobacteria</taxon>
        <taxon>Alteromonadales</taxon>
        <taxon>Colwelliaceae</taxon>
        <taxon>Cognaticolwellia</taxon>
    </lineage>
</organism>
<dbReference type="RefSeq" id="WP_081149714.1">
    <property type="nucleotide sequence ID" value="NZ_CP020465.1"/>
</dbReference>